<accession>A0ABQ0CYX9</accession>
<proteinExistence type="predicted"/>
<evidence type="ECO:0000256" key="1">
    <source>
        <dbReference type="SAM" id="MobiDB-lite"/>
    </source>
</evidence>
<evidence type="ECO:0000313" key="3">
    <source>
        <dbReference type="Proteomes" id="UP001562357"/>
    </source>
</evidence>
<reference evidence="3" key="1">
    <citation type="submission" date="2024-06" db="EMBL/GenBank/DDBJ databases">
        <title>Draft Genome Sequences of Epichloe bromicola Strains Isolated from Elymus ciliaris.</title>
        <authorList>
            <consortium name="Epichloe bromicola genome sequencing consortium"/>
            <person name="Miura A."/>
            <person name="Imano S."/>
            <person name="Ashida A."/>
            <person name="Sato I."/>
            <person name="Chiba S."/>
            <person name="Tanaka A."/>
            <person name="Camagna M."/>
            <person name="Takemoto D."/>
        </authorList>
    </citation>
    <scope>NUCLEOTIDE SEQUENCE [LARGE SCALE GENOMIC DNA]</scope>
    <source>
        <strain evidence="3">DP</strain>
    </source>
</reference>
<name>A0ABQ0CYX9_9HYPO</name>
<comment type="caution">
    <text evidence="2">The sequence shown here is derived from an EMBL/GenBank/DDBJ whole genome shotgun (WGS) entry which is preliminary data.</text>
</comment>
<feature type="region of interest" description="Disordered" evidence="1">
    <location>
        <begin position="414"/>
        <end position="446"/>
    </location>
</feature>
<dbReference type="EMBL" id="BAAFGZ010000458">
    <property type="protein sequence ID" value="GAB0138655.1"/>
    <property type="molecule type" value="Genomic_DNA"/>
</dbReference>
<dbReference type="Proteomes" id="UP001562357">
    <property type="component" value="Unassembled WGS sequence"/>
</dbReference>
<sequence length="446" mass="50586">MASYYPEGECYFVRSSLKYSGNSWTAENKNQFYSHVLLEYNWNFWRDINTTSKSHARSQWKYGRGAWYNTVFGDWDRFFVGESKDRSPDNMLAIHSHSNSLNWNECRDLDAGGPRKYIIRPVAIHHKDTQWLWIDATIPLRAIYFPVAQTTDQAFQNLCTYVVIDFRHRSAIEITNLKGKFQKISVTSNAGLGWRDNLTWGFKVPDIIAFLTIPHKLRNPDQGLFKTKKPGDELVVCASSDRTWNNGKIYQPAAFYREMDVASVLSATFGVEVGWRPYHYSSFIMNLVLHVVELGLGFIPGAGTIMSVAFGIGVQLLQDPKSFRADNVLDLGAAALDLLIQSGEKSKKFLAPDFLPKSALSGQQKRMALTNEERARGKEEGEEINKRLKVTSRLVIRSLLEQDLLLHGEASRDNLGAEEVESEATESAADDVPLTKEDAEEDKMHE</sequence>
<feature type="compositionally biased region" description="Basic and acidic residues" evidence="1">
    <location>
        <begin position="433"/>
        <end position="446"/>
    </location>
</feature>
<evidence type="ECO:0000313" key="2">
    <source>
        <dbReference type="EMBL" id="GAB0138655.1"/>
    </source>
</evidence>
<protein>
    <submittedName>
        <fullName evidence="2">Uncharacterized protein</fullName>
    </submittedName>
</protein>
<organism evidence="2 3">
    <name type="scientific">Epichloe bromicola</name>
    <dbReference type="NCBI Taxonomy" id="79588"/>
    <lineage>
        <taxon>Eukaryota</taxon>
        <taxon>Fungi</taxon>
        <taxon>Dikarya</taxon>
        <taxon>Ascomycota</taxon>
        <taxon>Pezizomycotina</taxon>
        <taxon>Sordariomycetes</taxon>
        <taxon>Hypocreomycetidae</taxon>
        <taxon>Hypocreales</taxon>
        <taxon>Clavicipitaceae</taxon>
        <taxon>Epichloe</taxon>
    </lineage>
</organism>
<gene>
    <name evidence="2" type="primary">g6881</name>
    <name evidence="2" type="ORF">EsDP_00006881</name>
</gene>
<keyword evidence="3" id="KW-1185">Reference proteome</keyword>